<dbReference type="Proteomes" id="UP000054047">
    <property type="component" value="Unassembled WGS sequence"/>
</dbReference>
<evidence type="ECO:0000313" key="2">
    <source>
        <dbReference type="Proteomes" id="UP000054047"/>
    </source>
</evidence>
<evidence type="ECO:0000313" key="1">
    <source>
        <dbReference type="EMBL" id="KIH53532.1"/>
    </source>
</evidence>
<protein>
    <submittedName>
        <fullName evidence="1">Uncharacterized protein</fullName>
    </submittedName>
</protein>
<reference evidence="1 2" key="1">
    <citation type="submission" date="2013-12" db="EMBL/GenBank/DDBJ databases">
        <title>Draft genome of the parsitic nematode Ancylostoma duodenale.</title>
        <authorList>
            <person name="Mitreva M."/>
        </authorList>
    </citation>
    <scope>NUCLEOTIDE SEQUENCE [LARGE SCALE GENOMIC DNA]</scope>
    <source>
        <strain evidence="1 2">Zhejiang</strain>
    </source>
</reference>
<keyword evidence="2" id="KW-1185">Reference proteome</keyword>
<gene>
    <name evidence="1" type="ORF">ANCDUO_16334</name>
</gene>
<organism evidence="1 2">
    <name type="scientific">Ancylostoma duodenale</name>
    <dbReference type="NCBI Taxonomy" id="51022"/>
    <lineage>
        <taxon>Eukaryota</taxon>
        <taxon>Metazoa</taxon>
        <taxon>Ecdysozoa</taxon>
        <taxon>Nematoda</taxon>
        <taxon>Chromadorea</taxon>
        <taxon>Rhabditida</taxon>
        <taxon>Rhabditina</taxon>
        <taxon>Rhabditomorpha</taxon>
        <taxon>Strongyloidea</taxon>
        <taxon>Ancylostomatidae</taxon>
        <taxon>Ancylostomatinae</taxon>
        <taxon>Ancylostoma</taxon>
    </lineage>
</organism>
<dbReference type="AlphaFoldDB" id="A0A0C2CUN3"/>
<sequence>MHLPARVWIPLSEGHIVLNIPPTNSCVLNSKDKESMLQNLLGTRCLLIVVHLNLFFVVRLELAIDFVSG</sequence>
<dbReference type="EMBL" id="KN740980">
    <property type="protein sequence ID" value="KIH53532.1"/>
    <property type="molecule type" value="Genomic_DNA"/>
</dbReference>
<name>A0A0C2CUN3_9BILA</name>
<dbReference type="OrthoDB" id="10264149at2759"/>
<accession>A0A0C2CUN3</accession>
<proteinExistence type="predicted"/>